<name>A0A6I4W6F4_9BACL</name>
<comment type="caution">
    <text evidence="1">The sequence shown here is derived from an EMBL/GenBank/DDBJ whole genome shotgun (WGS) entry which is preliminary data.</text>
</comment>
<dbReference type="PANTHER" id="PTHR40053">
    <property type="entry name" value="SPORULATION-CONTROL PROTEIN SPO0M"/>
    <property type="match status" value="1"/>
</dbReference>
<keyword evidence="2" id="KW-1185">Reference proteome</keyword>
<gene>
    <name evidence="1" type="ORF">GSM42_19665</name>
</gene>
<reference evidence="1 2" key="1">
    <citation type="submission" date="2019-12" db="EMBL/GenBank/DDBJ databases">
        <title>Whole-genome analyses of novel actinobacteria.</title>
        <authorList>
            <person name="Sahin N."/>
            <person name="Saygin H."/>
        </authorList>
    </citation>
    <scope>NUCLEOTIDE SEQUENCE [LARGE SCALE GENOMIC DNA]</scope>
    <source>
        <strain evidence="1 2">KC615</strain>
    </source>
</reference>
<dbReference type="RefSeq" id="WP_160803259.1">
    <property type="nucleotide sequence ID" value="NZ_WUUL01000022.1"/>
</dbReference>
<accession>A0A6I4W6F4</accession>
<sequence length="270" mass="30441">MFKKMMAKLGKGSAQVDLVLFQAEVPLGGQVKGELVLKGGAVEQVINKVEVELYFELKTKDNKTITHLIAVIPYQASFLIQPGQQRVVPFELPIPEDLLVTSPSASYYLTTHLDIQSGIDSSDRDEIIVTPSFDLMQALLAFEQLGFQEHSSSRLFNGVTQEFIFSPTTFLLDKLERMSFIVALDPDQIRLLLTLHIHSFFGMNEKHHEIILPLSLLEDLGKCKSYLQHTLFELVEGKEQKKNSSPKSSFVGAMGKFVNDLVREFDPRKK</sequence>
<dbReference type="EMBL" id="WUUL01000022">
    <property type="protein sequence ID" value="MXQ55902.1"/>
    <property type="molecule type" value="Genomic_DNA"/>
</dbReference>
<dbReference type="AlphaFoldDB" id="A0A6I4W6F4"/>
<protein>
    <submittedName>
        <fullName evidence="1">Sporulation protein</fullName>
    </submittedName>
</protein>
<dbReference type="Pfam" id="PF07070">
    <property type="entry name" value="Spo0M"/>
    <property type="match status" value="1"/>
</dbReference>
<dbReference type="PANTHER" id="PTHR40053:SF1">
    <property type="entry name" value="SPORULATION-CONTROL PROTEIN SPO0M"/>
    <property type="match status" value="1"/>
</dbReference>
<evidence type="ECO:0000313" key="1">
    <source>
        <dbReference type="EMBL" id="MXQ55902.1"/>
    </source>
</evidence>
<dbReference type="InterPro" id="IPR009776">
    <property type="entry name" value="Spore_0_M"/>
</dbReference>
<dbReference type="Proteomes" id="UP000430692">
    <property type="component" value="Unassembled WGS sequence"/>
</dbReference>
<proteinExistence type="predicted"/>
<organism evidence="1 2">
    <name type="scientific">Shimazuella alba</name>
    <dbReference type="NCBI Taxonomy" id="2690964"/>
    <lineage>
        <taxon>Bacteria</taxon>
        <taxon>Bacillati</taxon>
        <taxon>Bacillota</taxon>
        <taxon>Bacilli</taxon>
        <taxon>Bacillales</taxon>
        <taxon>Thermoactinomycetaceae</taxon>
        <taxon>Shimazuella</taxon>
    </lineage>
</organism>
<evidence type="ECO:0000313" key="2">
    <source>
        <dbReference type="Proteomes" id="UP000430692"/>
    </source>
</evidence>